<comment type="caution">
    <text evidence="1">The sequence shown here is derived from an EMBL/GenBank/DDBJ whole genome shotgun (WGS) entry which is preliminary data.</text>
</comment>
<dbReference type="Pfam" id="PF11367">
    <property type="entry name" value="Tail_completion_gp17"/>
    <property type="match status" value="1"/>
</dbReference>
<dbReference type="EMBL" id="JAELVR010000016">
    <property type="protein sequence ID" value="MBJ6373608.1"/>
    <property type="molecule type" value="Genomic_DNA"/>
</dbReference>
<reference evidence="1" key="1">
    <citation type="submission" date="2020-12" db="EMBL/GenBank/DDBJ databases">
        <title>Sedimentitalea sp. nov., isolated from sand in Incheon.</title>
        <authorList>
            <person name="Kim W."/>
        </authorList>
    </citation>
    <scope>NUCLEOTIDE SEQUENCE</scope>
    <source>
        <strain evidence="1">CAU 1593</strain>
    </source>
</reference>
<dbReference type="Gene3D" id="3.30.2000.30">
    <property type="match status" value="1"/>
</dbReference>
<evidence type="ECO:0000313" key="2">
    <source>
        <dbReference type="Proteomes" id="UP000619079"/>
    </source>
</evidence>
<dbReference type="AlphaFoldDB" id="A0A8J7IMN1"/>
<dbReference type="InterPro" id="IPR053745">
    <property type="entry name" value="Viral_Tail_Comp_sf"/>
</dbReference>
<dbReference type="InterPro" id="IPR021508">
    <property type="entry name" value="Gp17-like"/>
</dbReference>
<protein>
    <submittedName>
        <fullName evidence="1">DUF3168 domain-containing protein</fullName>
    </submittedName>
</protein>
<proteinExistence type="predicted"/>
<evidence type="ECO:0000313" key="1">
    <source>
        <dbReference type="EMBL" id="MBJ6373608.1"/>
    </source>
</evidence>
<accession>A0A8J7IMN1</accession>
<gene>
    <name evidence="1" type="ORF">JF290_18975</name>
</gene>
<dbReference type="Proteomes" id="UP000619079">
    <property type="component" value="Unassembled WGS sequence"/>
</dbReference>
<name>A0A8J7IMN1_9RHOB</name>
<keyword evidence="2" id="KW-1185">Reference proteome</keyword>
<dbReference type="RefSeq" id="WP_199026480.1">
    <property type="nucleotide sequence ID" value="NZ_JAELVR010000016.1"/>
</dbReference>
<organism evidence="1 2">
    <name type="scientific">Sedimentitalea arenosa</name>
    <dbReference type="NCBI Taxonomy" id="2798803"/>
    <lineage>
        <taxon>Bacteria</taxon>
        <taxon>Pseudomonadati</taxon>
        <taxon>Pseudomonadota</taxon>
        <taxon>Alphaproteobacteria</taxon>
        <taxon>Rhodobacterales</taxon>
        <taxon>Paracoccaceae</taxon>
        <taxon>Sedimentitalea</taxon>
    </lineage>
</organism>
<sequence>MSYVFAEALQSAVYQQLTNASSVTEVVGDAIYDALPKGKVPDIYVVLGPETVRDKSDSSGAGAEHRFLVSVVTDEAGFGKAKRVAGAVCEALEDADIALSRGRLVGLWFDRANARRAGQAGRLRRIDLRFRAQTEDN</sequence>